<name>A0A9D1M2U2_9PROT</name>
<feature type="domain" description="Multidrug resistance protein MdtA-like barrel-sandwich hybrid" evidence="5">
    <location>
        <begin position="56"/>
        <end position="208"/>
    </location>
</feature>
<dbReference type="GO" id="GO:0019898">
    <property type="term" value="C:extrinsic component of membrane"/>
    <property type="evidence" value="ECO:0007669"/>
    <property type="project" value="InterPro"/>
</dbReference>
<reference evidence="7" key="2">
    <citation type="journal article" date="2021" name="PeerJ">
        <title>Extensive microbial diversity within the chicken gut microbiome revealed by metagenomics and culture.</title>
        <authorList>
            <person name="Gilroy R."/>
            <person name="Ravi A."/>
            <person name="Getino M."/>
            <person name="Pursley I."/>
            <person name="Horton D.L."/>
            <person name="Alikhan N.F."/>
            <person name="Baker D."/>
            <person name="Gharbi K."/>
            <person name="Hall N."/>
            <person name="Watson M."/>
            <person name="Adriaenssens E.M."/>
            <person name="Foster-Nyarko E."/>
            <person name="Jarju S."/>
            <person name="Secka A."/>
            <person name="Antonio M."/>
            <person name="Oren A."/>
            <person name="Chaudhuri R.R."/>
            <person name="La Ragione R."/>
            <person name="Hildebrand F."/>
            <person name="Pallen M.J."/>
        </authorList>
    </citation>
    <scope>NUCLEOTIDE SEQUENCE</scope>
    <source>
        <strain evidence="7">ChiW3-316</strain>
    </source>
</reference>
<dbReference type="NCBIfam" id="TIGR01730">
    <property type="entry name" value="RND_mfp"/>
    <property type="match status" value="1"/>
</dbReference>
<evidence type="ECO:0000313" key="7">
    <source>
        <dbReference type="EMBL" id="HIU52511.1"/>
    </source>
</evidence>
<dbReference type="PANTHER" id="PTHR32347">
    <property type="entry name" value="EFFLUX SYSTEM COMPONENT YKNX-RELATED"/>
    <property type="match status" value="1"/>
</dbReference>
<dbReference type="InterPro" id="IPR058792">
    <property type="entry name" value="Beta-barrel_RND_2"/>
</dbReference>
<accession>A0A9D1M2U2</accession>
<dbReference type="PANTHER" id="PTHR32347:SF14">
    <property type="entry name" value="EFFLUX SYSTEM COMPONENT YKNX-RELATED"/>
    <property type="match status" value="1"/>
</dbReference>
<comment type="subcellular location">
    <subcellularLocation>
        <location evidence="1">Cell envelope</location>
    </subcellularLocation>
</comment>
<evidence type="ECO:0000256" key="1">
    <source>
        <dbReference type="ARBA" id="ARBA00004196"/>
    </source>
</evidence>
<dbReference type="Pfam" id="PF25917">
    <property type="entry name" value="BSH_RND"/>
    <property type="match status" value="1"/>
</dbReference>
<dbReference type="Pfam" id="PF25954">
    <property type="entry name" value="Beta-barrel_RND_2"/>
    <property type="match status" value="1"/>
</dbReference>
<dbReference type="AlphaFoldDB" id="A0A9D1M2U2"/>
<evidence type="ECO:0000256" key="2">
    <source>
        <dbReference type="ARBA" id="ARBA00009477"/>
    </source>
</evidence>
<evidence type="ECO:0000313" key="8">
    <source>
        <dbReference type="Proteomes" id="UP000824107"/>
    </source>
</evidence>
<protein>
    <submittedName>
        <fullName evidence="7">Efflux RND transporter periplasmic adaptor subunit</fullName>
    </submittedName>
</protein>
<dbReference type="GO" id="GO:0022857">
    <property type="term" value="F:transmembrane transporter activity"/>
    <property type="evidence" value="ECO:0007669"/>
    <property type="project" value="InterPro"/>
</dbReference>
<dbReference type="GO" id="GO:0030313">
    <property type="term" value="C:cell envelope"/>
    <property type="evidence" value="ECO:0007669"/>
    <property type="project" value="UniProtKB-SubCell"/>
</dbReference>
<feature type="coiled-coil region" evidence="4">
    <location>
        <begin position="103"/>
        <end position="175"/>
    </location>
</feature>
<evidence type="ECO:0000256" key="3">
    <source>
        <dbReference type="ARBA" id="ARBA00023054"/>
    </source>
</evidence>
<comment type="caution">
    <text evidence="7">The sequence shown here is derived from an EMBL/GenBank/DDBJ whole genome shotgun (WGS) entry which is preliminary data.</text>
</comment>
<dbReference type="InterPro" id="IPR030190">
    <property type="entry name" value="MacA_alpha-hairpin_sf"/>
</dbReference>
<evidence type="ECO:0000259" key="6">
    <source>
        <dbReference type="Pfam" id="PF25954"/>
    </source>
</evidence>
<dbReference type="Gene3D" id="2.40.50.100">
    <property type="match status" value="1"/>
</dbReference>
<dbReference type="InterPro" id="IPR058625">
    <property type="entry name" value="MdtA-like_BSH"/>
</dbReference>
<dbReference type="InterPro" id="IPR006143">
    <property type="entry name" value="RND_pump_MFP"/>
</dbReference>
<dbReference type="Gene3D" id="2.40.30.170">
    <property type="match status" value="1"/>
</dbReference>
<dbReference type="Gene3D" id="6.10.140.1990">
    <property type="match status" value="1"/>
</dbReference>
<evidence type="ECO:0000256" key="4">
    <source>
        <dbReference type="SAM" id="Coils"/>
    </source>
</evidence>
<dbReference type="GO" id="GO:1990961">
    <property type="term" value="P:xenobiotic detoxification by transmembrane export across the plasma membrane"/>
    <property type="evidence" value="ECO:0007669"/>
    <property type="project" value="InterPro"/>
</dbReference>
<dbReference type="GO" id="GO:1990195">
    <property type="term" value="C:macrolide transmembrane transporter complex"/>
    <property type="evidence" value="ECO:0007669"/>
    <property type="project" value="InterPro"/>
</dbReference>
<dbReference type="SUPFAM" id="SSF111369">
    <property type="entry name" value="HlyD-like secretion proteins"/>
    <property type="match status" value="1"/>
</dbReference>
<dbReference type="EMBL" id="DVNC01000003">
    <property type="protein sequence ID" value="HIU52511.1"/>
    <property type="molecule type" value="Genomic_DNA"/>
</dbReference>
<keyword evidence="3 4" id="KW-0175">Coiled coil</keyword>
<gene>
    <name evidence="7" type="ORF">IAD20_00335</name>
</gene>
<comment type="similarity">
    <text evidence="2">Belongs to the membrane fusion protein (MFP) (TC 8.A.1) family.</text>
</comment>
<proteinExistence type="inferred from homology"/>
<organism evidence="7 8">
    <name type="scientific">Candidatus Scatocola faecipullorum</name>
    <dbReference type="NCBI Taxonomy" id="2840917"/>
    <lineage>
        <taxon>Bacteria</taxon>
        <taxon>Pseudomonadati</taxon>
        <taxon>Pseudomonadota</taxon>
        <taxon>Alphaproteobacteria</taxon>
        <taxon>Rhodospirillales</taxon>
        <taxon>Rhodospirillaceae</taxon>
        <taxon>Rhodospirillaceae incertae sedis</taxon>
        <taxon>Candidatus Scatocola</taxon>
    </lineage>
</organism>
<reference evidence="7" key="1">
    <citation type="submission" date="2020-10" db="EMBL/GenBank/DDBJ databases">
        <authorList>
            <person name="Gilroy R."/>
        </authorList>
    </citation>
    <scope>NUCLEOTIDE SEQUENCE</scope>
    <source>
        <strain evidence="7">ChiW3-316</strain>
    </source>
</reference>
<sequence>MNRSMKIIIAAALIGGAASWYFKAEEQSGSYLTQKLEKGDITEKITASGTINPISTINIGTQVSGTISEIYVDYNSKVKKDQLLAQIDPALFEATVGQRRAALNVSKAEVQVAENEVDYAKKNLARIKKLNASRYSADKELDLAEKEYNNSVAQLALKKAQVEQAQAALDSAETELRYTKIISPVEGIVVSKEVEVGQTVAASFQTPTLFNVAEDLTKMQIEASVVEADIAKVHNGQTVEFSVDSFPDEVFYGKVTQVRNEAINTSNVVTYEVIIEVDNKDLKLKPGMTANVEIITAEKKDILLAPNKALRFYITDENGETKRYKDKGIWVLEKGVPQRIVIKTGVSDDDYTEVSGEELEEGMKVIIDEAAGPGNSRTMRMRMPR</sequence>
<feature type="domain" description="CusB-like beta-barrel" evidence="6">
    <location>
        <begin position="221"/>
        <end position="296"/>
    </location>
</feature>
<dbReference type="Proteomes" id="UP000824107">
    <property type="component" value="Unassembled WGS sequence"/>
</dbReference>
<evidence type="ECO:0000259" key="5">
    <source>
        <dbReference type="Pfam" id="PF25917"/>
    </source>
</evidence>
<dbReference type="FunFam" id="2.40.30.170:FF:000010">
    <property type="entry name" value="Efflux RND transporter periplasmic adaptor subunit"/>
    <property type="match status" value="1"/>
</dbReference>
<dbReference type="InterPro" id="IPR050465">
    <property type="entry name" value="UPF0194_transport"/>
</dbReference>